<accession>A0A8J3UIK4</accession>
<dbReference type="Pfam" id="PF08031">
    <property type="entry name" value="BBE"/>
    <property type="match status" value="1"/>
</dbReference>
<gene>
    <name evidence="8" type="ORF">Psi02_28170</name>
</gene>
<dbReference type="InterPro" id="IPR016169">
    <property type="entry name" value="FAD-bd_PCMH_sub2"/>
</dbReference>
<evidence type="ECO:0000256" key="2">
    <source>
        <dbReference type="ARBA" id="ARBA00005466"/>
    </source>
</evidence>
<reference evidence="8" key="1">
    <citation type="submission" date="2021-01" db="EMBL/GenBank/DDBJ databases">
        <title>Whole genome shotgun sequence of Planotetraspora silvatica NBRC 100141.</title>
        <authorList>
            <person name="Komaki H."/>
            <person name="Tamura T."/>
        </authorList>
    </citation>
    <scope>NUCLEOTIDE SEQUENCE</scope>
    <source>
        <strain evidence="8">NBRC 100141</strain>
    </source>
</reference>
<evidence type="ECO:0000256" key="1">
    <source>
        <dbReference type="ARBA" id="ARBA00001974"/>
    </source>
</evidence>
<dbReference type="PANTHER" id="PTHR42973:SF39">
    <property type="entry name" value="FAD-BINDING PCMH-TYPE DOMAIN-CONTAINING PROTEIN"/>
    <property type="match status" value="1"/>
</dbReference>
<evidence type="ECO:0000256" key="4">
    <source>
        <dbReference type="ARBA" id="ARBA00022827"/>
    </source>
</evidence>
<dbReference type="SUPFAM" id="SSF56176">
    <property type="entry name" value="FAD-binding/transporter-associated domain-like"/>
    <property type="match status" value="1"/>
</dbReference>
<feature type="domain" description="FAD-binding PCMH-type" evidence="7">
    <location>
        <begin position="73"/>
        <end position="244"/>
    </location>
</feature>
<evidence type="ECO:0000313" key="8">
    <source>
        <dbReference type="EMBL" id="GII46393.1"/>
    </source>
</evidence>
<dbReference type="InterPro" id="IPR006094">
    <property type="entry name" value="Oxid_FAD_bind_N"/>
</dbReference>
<dbReference type="InterPro" id="IPR050416">
    <property type="entry name" value="FAD-linked_Oxidoreductase"/>
</dbReference>
<feature type="region of interest" description="Disordered" evidence="6">
    <location>
        <begin position="1"/>
        <end position="21"/>
    </location>
</feature>
<proteinExistence type="inferred from homology"/>
<sequence>MPGPHTSAGQQTTASDPPLVIGTRLAPAPARQDQKDIAMPLHSSSPLLSSVKGPVLFPEDDGFADEVSVFNMTVAHRPRVIIGATDVADVQAAVNFARDQDLPVAVLNTGHGPSVSVPGEAVMITTRRMTEVSIDSAAKTARVEAGVRWGQVVQEAAKVGLAPLAGSSPQVGVVGYTLGGGVSIALGRALGYAADHVLAIDVVTADGRLRHVTPHSDAELFFALRGGKGNFGVVTAMEFSLFPVTELYAGALHFPGENARAVLQAYQRFTATAPDDLTSSIVFLRAPDLPFIPDFMRGRLTVSVRISYLGSAHDGETLVGPLRAAAPVLADTMTMMPAAHIASITNDPTEPGAAVEHFAVLDAWSPSAMETILEVAGPDSGSDITMVNLTHLGGALALAPEWANAVGRRDAAYAAFALTAVAPGDEGGRKDMGLELIDRLAASGGGRKHPSYLSPADASIESVRLAYDEATYERLQAAKTTYDPRNVFRYNHNIPPLA</sequence>
<comment type="similarity">
    <text evidence="2">Belongs to the oxygen-dependent FAD-linked oxidoreductase family.</text>
</comment>
<dbReference type="Gene3D" id="3.30.465.10">
    <property type="match status" value="1"/>
</dbReference>
<dbReference type="Pfam" id="PF01565">
    <property type="entry name" value="FAD_binding_4"/>
    <property type="match status" value="1"/>
</dbReference>
<evidence type="ECO:0000259" key="7">
    <source>
        <dbReference type="PROSITE" id="PS51387"/>
    </source>
</evidence>
<dbReference type="Gene3D" id="3.40.462.20">
    <property type="match status" value="1"/>
</dbReference>
<dbReference type="InterPro" id="IPR012951">
    <property type="entry name" value="BBE"/>
</dbReference>
<evidence type="ECO:0000256" key="6">
    <source>
        <dbReference type="SAM" id="MobiDB-lite"/>
    </source>
</evidence>
<protein>
    <submittedName>
        <fullName evidence="8">Oxidoreductase</fullName>
    </submittedName>
</protein>
<dbReference type="GO" id="GO:0071949">
    <property type="term" value="F:FAD binding"/>
    <property type="evidence" value="ECO:0007669"/>
    <property type="project" value="InterPro"/>
</dbReference>
<dbReference type="Gene3D" id="3.30.43.10">
    <property type="entry name" value="Uridine Diphospho-n-acetylenolpyruvylglucosamine Reductase, domain 2"/>
    <property type="match status" value="1"/>
</dbReference>
<dbReference type="GO" id="GO:0016491">
    <property type="term" value="F:oxidoreductase activity"/>
    <property type="evidence" value="ECO:0007669"/>
    <property type="project" value="UniProtKB-KW"/>
</dbReference>
<dbReference type="InterPro" id="IPR016167">
    <property type="entry name" value="FAD-bd_PCMH_sub1"/>
</dbReference>
<comment type="cofactor">
    <cofactor evidence="1">
        <name>FAD</name>
        <dbReference type="ChEBI" id="CHEBI:57692"/>
    </cofactor>
</comment>
<dbReference type="PROSITE" id="PS51387">
    <property type="entry name" value="FAD_PCMH"/>
    <property type="match status" value="1"/>
</dbReference>
<keyword evidence="9" id="KW-1185">Reference proteome</keyword>
<keyword evidence="5" id="KW-0560">Oxidoreductase</keyword>
<evidence type="ECO:0000313" key="9">
    <source>
        <dbReference type="Proteomes" id="UP000644610"/>
    </source>
</evidence>
<organism evidence="8 9">
    <name type="scientific">Planotetraspora silvatica</name>
    <dbReference type="NCBI Taxonomy" id="234614"/>
    <lineage>
        <taxon>Bacteria</taxon>
        <taxon>Bacillati</taxon>
        <taxon>Actinomycetota</taxon>
        <taxon>Actinomycetes</taxon>
        <taxon>Streptosporangiales</taxon>
        <taxon>Streptosporangiaceae</taxon>
        <taxon>Planotetraspora</taxon>
    </lineage>
</organism>
<dbReference type="InterPro" id="IPR016166">
    <property type="entry name" value="FAD-bd_PCMH"/>
</dbReference>
<dbReference type="AlphaFoldDB" id="A0A8J3UIK4"/>
<dbReference type="InterPro" id="IPR036318">
    <property type="entry name" value="FAD-bd_PCMH-like_sf"/>
</dbReference>
<evidence type="ECO:0000256" key="5">
    <source>
        <dbReference type="ARBA" id="ARBA00023002"/>
    </source>
</evidence>
<keyword evidence="3" id="KW-0285">Flavoprotein</keyword>
<comment type="caution">
    <text evidence="8">The sequence shown here is derived from an EMBL/GenBank/DDBJ whole genome shotgun (WGS) entry which is preliminary data.</text>
</comment>
<dbReference type="PANTHER" id="PTHR42973">
    <property type="entry name" value="BINDING OXIDOREDUCTASE, PUTATIVE (AFU_ORTHOLOGUE AFUA_1G17690)-RELATED"/>
    <property type="match status" value="1"/>
</dbReference>
<evidence type="ECO:0000256" key="3">
    <source>
        <dbReference type="ARBA" id="ARBA00022630"/>
    </source>
</evidence>
<name>A0A8J3UIK4_9ACTN</name>
<dbReference type="Proteomes" id="UP000644610">
    <property type="component" value="Unassembled WGS sequence"/>
</dbReference>
<dbReference type="EMBL" id="BOOQ01000016">
    <property type="protein sequence ID" value="GII46393.1"/>
    <property type="molecule type" value="Genomic_DNA"/>
</dbReference>
<keyword evidence="4" id="KW-0274">FAD</keyword>